<protein>
    <recommendedName>
        <fullName evidence="4">GST C-terminal domain-containing protein</fullName>
    </recommendedName>
</protein>
<dbReference type="AlphaFoldDB" id="A0ABD3RB10"/>
<sequence>MLTRAIKGLEDVISYTVVMPIWQRTRPDDPNDEHAGWYFADPHGSPVRNAIGLGGPFPSSYPGNDPDPHLGARNVRELYEHAGQIGGKFTVPILFDKESRTIVSNESSEIIQMLNSEFNDFAGCPEIDLQPEDLKSTMDEVDKWIYPTVNNGVYRCGFAKSQEAYDVAIRELTASFDRLEEILSSRPYIAGDRLTLSDIRLFVTLLRFDEVYVVYFKCNTRSVSNSPTLLNYCRNIYRMKGVAETVNMDQIKLHYYCSHPDLNKWSIVPRGPDFIRLLTL</sequence>
<feature type="binding site" evidence="2">
    <location>
        <begin position="88"/>
        <end position="91"/>
    </location>
    <ligand>
        <name>glutathione</name>
        <dbReference type="ChEBI" id="CHEBI:57925"/>
    </ligand>
</feature>
<feature type="binding site" evidence="2">
    <location>
        <position position="37"/>
    </location>
    <ligand>
        <name>glutathione</name>
        <dbReference type="ChEBI" id="CHEBI:57925"/>
    </ligand>
</feature>
<dbReference type="PIRSF" id="PIRSF015753">
    <property type="entry name" value="GST"/>
    <property type="match status" value="1"/>
</dbReference>
<name>A0ABD3RB10_9STRA</name>
<feature type="site" description="Lowers pKa of active site Cys" evidence="3">
    <location>
        <position position="255"/>
    </location>
</feature>
<dbReference type="InterPro" id="IPR036282">
    <property type="entry name" value="Glutathione-S-Trfase_C_sf"/>
</dbReference>
<feature type="active site" description="Proton donor/acceptor" evidence="1">
    <location>
        <position position="154"/>
    </location>
</feature>
<evidence type="ECO:0000259" key="4">
    <source>
        <dbReference type="PROSITE" id="PS50405"/>
    </source>
</evidence>
<dbReference type="CDD" id="cd03190">
    <property type="entry name" value="GST_C_Omega_like"/>
    <property type="match status" value="1"/>
</dbReference>
<feature type="binding site" evidence="2">
    <location>
        <begin position="106"/>
        <end position="107"/>
    </location>
    <ligand>
        <name>glutathione</name>
        <dbReference type="ChEBI" id="CHEBI:57925"/>
    </ligand>
</feature>
<dbReference type="InterPro" id="IPR047047">
    <property type="entry name" value="GST_Omega-like_C"/>
</dbReference>
<feature type="domain" description="GST C-terminal" evidence="4">
    <location>
        <begin position="104"/>
        <end position="255"/>
    </location>
</feature>
<accession>A0ABD3RB10</accession>
<dbReference type="PROSITE" id="PS50405">
    <property type="entry name" value="GST_CTER"/>
    <property type="match status" value="1"/>
</dbReference>
<evidence type="ECO:0000256" key="1">
    <source>
        <dbReference type="PIRSR" id="PIRSR015753-1"/>
    </source>
</evidence>
<evidence type="ECO:0000256" key="2">
    <source>
        <dbReference type="PIRSR" id="PIRSR015753-2"/>
    </source>
</evidence>
<proteinExistence type="predicted"/>
<evidence type="ECO:0000313" key="5">
    <source>
        <dbReference type="EMBL" id="KAL3807341.1"/>
    </source>
</evidence>
<comment type="caution">
    <text evidence="5">The sequence shown here is derived from an EMBL/GenBank/DDBJ whole genome shotgun (WGS) entry which is preliminary data.</text>
</comment>
<keyword evidence="6" id="KW-1185">Reference proteome</keyword>
<organism evidence="5 6">
    <name type="scientific">Cyclostephanos tholiformis</name>
    <dbReference type="NCBI Taxonomy" id="382380"/>
    <lineage>
        <taxon>Eukaryota</taxon>
        <taxon>Sar</taxon>
        <taxon>Stramenopiles</taxon>
        <taxon>Ochrophyta</taxon>
        <taxon>Bacillariophyta</taxon>
        <taxon>Coscinodiscophyceae</taxon>
        <taxon>Thalassiosirophycidae</taxon>
        <taxon>Stephanodiscales</taxon>
        <taxon>Stephanodiscaceae</taxon>
        <taxon>Cyclostephanos</taxon>
    </lineage>
</organism>
<dbReference type="SUPFAM" id="SSF47616">
    <property type="entry name" value="GST C-terminal domain-like"/>
    <property type="match status" value="1"/>
</dbReference>
<reference evidence="5 6" key="1">
    <citation type="submission" date="2024-10" db="EMBL/GenBank/DDBJ databases">
        <title>Updated reference genomes for cyclostephanoid diatoms.</title>
        <authorList>
            <person name="Roberts W.R."/>
            <person name="Alverson A.J."/>
        </authorList>
    </citation>
    <scope>NUCLEOTIDE SEQUENCE [LARGE SCALE GENOMIC DNA]</scope>
    <source>
        <strain evidence="5 6">AJA228-03</strain>
    </source>
</reference>
<dbReference type="Proteomes" id="UP001530377">
    <property type="component" value="Unassembled WGS sequence"/>
</dbReference>
<dbReference type="PANTHER" id="PTHR32419:SF6">
    <property type="entry name" value="GLUTATHIONE S-TRANSFERASE OMEGA-LIKE 1-RELATED"/>
    <property type="match status" value="1"/>
</dbReference>
<dbReference type="EMBL" id="JALLPB020000639">
    <property type="protein sequence ID" value="KAL3807341.1"/>
    <property type="molecule type" value="Genomic_DNA"/>
</dbReference>
<dbReference type="Pfam" id="PF13410">
    <property type="entry name" value="GST_C_2"/>
    <property type="match status" value="1"/>
</dbReference>
<dbReference type="PANTHER" id="PTHR32419">
    <property type="entry name" value="GLUTATHIONYL-HYDROQUINONE REDUCTASE"/>
    <property type="match status" value="1"/>
</dbReference>
<dbReference type="InterPro" id="IPR010987">
    <property type="entry name" value="Glutathione-S-Trfase_C-like"/>
</dbReference>
<evidence type="ECO:0000256" key="3">
    <source>
        <dbReference type="PIRSR" id="PIRSR015753-3"/>
    </source>
</evidence>
<dbReference type="Gene3D" id="3.40.30.10">
    <property type="entry name" value="Glutaredoxin"/>
    <property type="match status" value="1"/>
</dbReference>
<dbReference type="Gene3D" id="1.20.1050.10">
    <property type="match status" value="1"/>
</dbReference>
<evidence type="ECO:0000313" key="6">
    <source>
        <dbReference type="Proteomes" id="UP001530377"/>
    </source>
</evidence>
<feature type="site" description="Lowers pKa of active site Cys" evidence="3">
    <location>
        <position position="212"/>
    </location>
</feature>
<dbReference type="InterPro" id="IPR016639">
    <property type="entry name" value="GST_Omega/GSH"/>
</dbReference>
<gene>
    <name evidence="5" type="ORF">ACHAXA_011165</name>
</gene>